<dbReference type="RefSeq" id="WP_368847053.1">
    <property type="nucleotide sequence ID" value="NZ_CP194411.1"/>
</dbReference>
<comment type="caution">
    <text evidence="1">The sequence shown here is derived from an EMBL/GenBank/DDBJ whole genome shotgun (WGS) entry which is preliminary data.</text>
</comment>
<gene>
    <name evidence="1" type="ORF">QCO44_06690</name>
</gene>
<reference evidence="1 2" key="1">
    <citation type="submission" date="2023-04" db="EMBL/GenBank/DDBJ databases">
        <title>Genome Sequence of Selenomonas sputigena ATCC 33150.</title>
        <authorList>
            <person name="Miller D.P."/>
            <person name="Anvari S."/>
            <person name="Polson S.W."/>
            <person name="Macdonald M."/>
            <person name="Mcdowell J.V."/>
        </authorList>
    </citation>
    <scope>NUCLEOTIDE SEQUENCE [LARGE SCALE GENOMIC DNA]</scope>
    <source>
        <strain evidence="1 2">ATCC 33150</strain>
    </source>
</reference>
<dbReference type="Proteomes" id="UP001559623">
    <property type="component" value="Unassembled WGS sequence"/>
</dbReference>
<protein>
    <submittedName>
        <fullName evidence="1">DUF4160 domain-containing protein</fullName>
    </submittedName>
</protein>
<accession>A0ABV3X559</accession>
<keyword evidence="2" id="KW-1185">Reference proteome</keyword>
<dbReference type="EMBL" id="JARVLH010000003">
    <property type="protein sequence ID" value="MEX5285326.1"/>
    <property type="molecule type" value="Genomic_DNA"/>
</dbReference>
<dbReference type="Pfam" id="PF13711">
    <property type="entry name" value="DUF4160"/>
    <property type="match status" value="1"/>
</dbReference>
<dbReference type="InterPro" id="IPR025427">
    <property type="entry name" value="DUF4160"/>
</dbReference>
<evidence type="ECO:0000313" key="1">
    <source>
        <dbReference type="EMBL" id="MEX5285326.1"/>
    </source>
</evidence>
<evidence type="ECO:0000313" key="2">
    <source>
        <dbReference type="Proteomes" id="UP001559623"/>
    </source>
</evidence>
<name>A0ABV3X559_9FIRM</name>
<proteinExistence type="predicted"/>
<sequence>MPELSRFGGMIIYMLFHDIGQHHKPHVHVYYGEHEAVIGIDGELLAGSLPRKQLRILTGWLAFHEEEAYKAWNLAVQGKHFDKIPPMN</sequence>
<organism evidence="1 2">
    <name type="scientific">Selenomonas sputigena</name>
    <dbReference type="NCBI Taxonomy" id="69823"/>
    <lineage>
        <taxon>Bacteria</taxon>
        <taxon>Bacillati</taxon>
        <taxon>Bacillota</taxon>
        <taxon>Negativicutes</taxon>
        <taxon>Selenomonadales</taxon>
        <taxon>Selenomonadaceae</taxon>
        <taxon>Selenomonas</taxon>
    </lineage>
</organism>